<dbReference type="SUPFAM" id="SSF46785">
    <property type="entry name" value="Winged helix' DNA-binding domain"/>
    <property type="match status" value="1"/>
</dbReference>
<evidence type="ECO:0000313" key="4">
    <source>
        <dbReference type="Proteomes" id="UP001056937"/>
    </source>
</evidence>
<evidence type="ECO:0000313" key="3">
    <source>
        <dbReference type="EMBL" id="USI71740.1"/>
    </source>
</evidence>
<dbReference type="PANTHER" id="PTHR43252">
    <property type="entry name" value="TRANSCRIPTIONAL REGULATOR YQJI"/>
    <property type="match status" value="1"/>
</dbReference>
<gene>
    <name evidence="3" type="ORF">LHA26_10425</name>
</gene>
<reference evidence="3" key="1">
    <citation type="journal article" date="2022" name="Toxins">
        <title>Genomic Analysis of Sphingopyxis sp. USTB-05 for Biodegrading Cyanobacterial Hepatotoxins.</title>
        <authorList>
            <person name="Liu C."/>
            <person name="Xu Q."/>
            <person name="Zhao Z."/>
            <person name="Zhang H."/>
            <person name="Liu X."/>
            <person name="Yin C."/>
            <person name="Liu Y."/>
            <person name="Yan H."/>
        </authorList>
    </citation>
    <scope>NUCLEOTIDE SEQUENCE</scope>
    <source>
        <strain evidence="3">NBD5</strain>
    </source>
</reference>
<dbReference type="InterPro" id="IPR036388">
    <property type="entry name" value="WH-like_DNA-bd_sf"/>
</dbReference>
<protein>
    <submittedName>
        <fullName evidence="3">PadR family transcriptional regulator</fullName>
    </submittedName>
</protein>
<keyword evidence="4" id="KW-1185">Reference proteome</keyword>
<dbReference type="Pfam" id="PF03551">
    <property type="entry name" value="PadR"/>
    <property type="match status" value="1"/>
</dbReference>
<organism evidence="3 4">
    <name type="scientific">Sphingomonas morindae</name>
    <dbReference type="NCBI Taxonomy" id="1541170"/>
    <lineage>
        <taxon>Bacteria</taxon>
        <taxon>Pseudomonadati</taxon>
        <taxon>Pseudomonadota</taxon>
        <taxon>Alphaproteobacteria</taxon>
        <taxon>Sphingomonadales</taxon>
        <taxon>Sphingomonadaceae</taxon>
        <taxon>Sphingomonas</taxon>
    </lineage>
</organism>
<accession>A0ABY4X4D1</accession>
<evidence type="ECO:0000259" key="2">
    <source>
        <dbReference type="Pfam" id="PF03551"/>
    </source>
</evidence>
<dbReference type="EMBL" id="CP084930">
    <property type="protein sequence ID" value="USI71740.1"/>
    <property type="molecule type" value="Genomic_DNA"/>
</dbReference>
<proteinExistence type="predicted"/>
<dbReference type="Gene3D" id="1.10.10.10">
    <property type="entry name" value="Winged helix-like DNA-binding domain superfamily/Winged helix DNA-binding domain"/>
    <property type="match status" value="1"/>
</dbReference>
<name>A0ABY4X4D1_9SPHN</name>
<dbReference type="InterPro" id="IPR036390">
    <property type="entry name" value="WH_DNA-bd_sf"/>
</dbReference>
<sequence>MWTEDMEGFPSRHDLGSMHRHAHPHRHRFGHRFGHGFAAAGFGRGGFGFGFAGFDEAEPRGGRRRQFDGAGLRLILLRLIADAPRHGYDLIRAIEERTGGAYAPSAGVVYPTLTLLAEMELIAEAPAEGARKIYAATEAGERLLVEKAEEVAALMARLDALGAARERPDVAAVRRAMHNLKAVLRHRLGREAVPAETLHEAVALIDEVARRIERL</sequence>
<feature type="region of interest" description="Disordered" evidence="1">
    <location>
        <begin position="1"/>
        <end position="20"/>
    </location>
</feature>
<dbReference type="Proteomes" id="UP001056937">
    <property type="component" value="Chromosome 1"/>
</dbReference>
<feature type="domain" description="Transcription regulator PadR N-terminal" evidence="2">
    <location>
        <begin position="76"/>
        <end position="144"/>
    </location>
</feature>
<evidence type="ECO:0000256" key="1">
    <source>
        <dbReference type="SAM" id="MobiDB-lite"/>
    </source>
</evidence>
<dbReference type="PANTHER" id="PTHR43252:SF7">
    <property type="entry name" value="TRANSCRIPTIONAL REGULATOR YQJI"/>
    <property type="match status" value="1"/>
</dbReference>
<dbReference type="InterPro" id="IPR005149">
    <property type="entry name" value="Tscrpt_reg_PadR_N"/>
</dbReference>